<dbReference type="Proteomes" id="UP000887574">
    <property type="component" value="Unplaced"/>
</dbReference>
<keyword evidence="1" id="KW-1185">Reference proteome</keyword>
<sequence>MDILRYLAQDELECIQLVNKFLHGLVISNKSRLAIMRPSYLYINFPTYESMEEQDELHKCQHKDICDILPLSSRSTVLEDKKKKPLIYRSFTEYASIDDEYIEEMEQKLRIALRSHFIFDIGLTHVFITAPLIQALSKVLQEQGGKLMHFALPTLFILQKNKAYNRLVAAKCKFPTKDNSEIFQVRR</sequence>
<accession>A0A915E4S9</accession>
<evidence type="ECO:0000313" key="2">
    <source>
        <dbReference type="WBParaSite" id="jg258"/>
    </source>
</evidence>
<reference evidence="2" key="1">
    <citation type="submission" date="2022-11" db="UniProtKB">
        <authorList>
            <consortium name="WormBaseParasite"/>
        </authorList>
    </citation>
    <scope>IDENTIFICATION</scope>
</reference>
<dbReference type="WBParaSite" id="jg258">
    <property type="protein sequence ID" value="jg258"/>
    <property type="gene ID" value="jg258"/>
</dbReference>
<name>A0A915E4S9_9BILA</name>
<dbReference type="AlphaFoldDB" id="A0A915E4S9"/>
<organism evidence="1 2">
    <name type="scientific">Ditylenchus dipsaci</name>
    <dbReference type="NCBI Taxonomy" id="166011"/>
    <lineage>
        <taxon>Eukaryota</taxon>
        <taxon>Metazoa</taxon>
        <taxon>Ecdysozoa</taxon>
        <taxon>Nematoda</taxon>
        <taxon>Chromadorea</taxon>
        <taxon>Rhabditida</taxon>
        <taxon>Tylenchina</taxon>
        <taxon>Tylenchomorpha</taxon>
        <taxon>Sphaerularioidea</taxon>
        <taxon>Anguinidae</taxon>
        <taxon>Anguininae</taxon>
        <taxon>Ditylenchus</taxon>
    </lineage>
</organism>
<evidence type="ECO:0000313" key="1">
    <source>
        <dbReference type="Proteomes" id="UP000887574"/>
    </source>
</evidence>
<proteinExistence type="predicted"/>
<protein>
    <submittedName>
        <fullName evidence="2">Uncharacterized protein</fullName>
    </submittedName>
</protein>